<feature type="transmembrane region" description="Helical" evidence="1">
    <location>
        <begin position="685"/>
        <end position="709"/>
    </location>
</feature>
<keyword evidence="4" id="KW-1185">Reference proteome</keyword>
<comment type="caution">
    <text evidence="3">The sequence shown here is derived from an EMBL/GenBank/DDBJ whole genome shotgun (WGS) entry which is preliminary data.</text>
</comment>
<dbReference type="RefSeq" id="WP_208348077.1">
    <property type="nucleotide sequence ID" value="NZ_CAWQFN010000556.1"/>
</dbReference>
<feature type="transmembrane region" description="Helical" evidence="1">
    <location>
        <begin position="661"/>
        <end position="679"/>
    </location>
</feature>
<organism evidence="3 4">
    <name type="scientific">Aetokthonos hydrillicola Thurmond2011</name>
    <dbReference type="NCBI Taxonomy" id="2712845"/>
    <lineage>
        <taxon>Bacteria</taxon>
        <taxon>Bacillati</taxon>
        <taxon>Cyanobacteriota</taxon>
        <taxon>Cyanophyceae</taxon>
        <taxon>Nostocales</taxon>
        <taxon>Hapalosiphonaceae</taxon>
        <taxon>Aetokthonos</taxon>
    </lineage>
</organism>
<evidence type="ECO:0000313" key="3">
    <source>
        <dbReference type="EMBL" id="MDR9893980.1"/>
    </source>
</evidence>
<keyword evidence="1" id="KW-0472">Membrane</keyword>
<gene>
    <name evidence="3" type="ORF">G7B40_005255</name>
</gene>
<dbReference type="Proteomes" id="UP000667802">
    <property type="component" value="Unassembled WGS sequence"/>
</dbReference>
<keyword evidence="1" id="KW-1133">Transmembrane helix</keyword>
<dbReference type="SMART" id="SM01080">
    <property type="entry name" value="CHASE2"/>
    <property type="match status" value="1"/>
</dbReference>
<protein>
    <submittedName>
        <fullName evidence="3">CHASE2 domain-containing protein</fullName>
    </submittedName>
</protein>
<accession>A0AAP5I3H1</accession>
<proteinExistence type="predicted"/>
<dbReference type="Pfam" id="PF05226">
    <property type="entry name" value="CHASE2"/>
    <property type="match status" value="1"/>
</dbReference>
<feature type="domain" description="CHASE2" evidence="2">
    <location>
        <begin position="368"/>
        <end position="674"/>
    </location>
</feature>
<name>A0AAP5I3H1_9CYAN</name>
<dbReference type="InterPro" id="IPR007890">
    <property type="entry name" value="CHASE2"/>
</dbReference>
<dbReference type="EMBL" id="JAALHA020000001">
    <property type="protein sequence ID" value="MDR9893980.1"/>
    <property type="molecule type" value="Genomic_DNA"/>
</dbReference>
<keyword evidence="1" id="KW-0812">Transmembrane</keyword>
<evidence type="ECO:0000259" key="2">
    <source>
        <dbReference type="SMART" id="SM01080"/>
    </source>
</evidence>
<evidence type="ECO:0000313" key="4">
    <source>
        <dbReference type="Proteomes" id="UP000667802"/>
    </source>
</evidence>
<evidence type="ECO:0000256" key="1">
    <source>
        <dbReference type="SAM" id="Phobius"/>
    </source>
</evidence>
<dbReference type="AlphaFoldDB" id="A0AAP5I3H1"/>
<sequence length="736" mass="82484">MPLIDLRDIKTRLAISSAFMLGVTSLLSVAQPHTSIFISILDKSLDVITGIISSDLGVLANRPATNELETLADNLGKNEGILINQDTTKAIGRAMGAVILSVAKSEQFPKDQKALRKLAEVAAYHGLDFSEFSTITKTNNEILIRQIKEVERSANFLTHANNVAKIKVLTPEAWTKLLNQLLKEKTKLSPFSSEVVKKVADELYISFPKALQEVLKNDFQTGGKTFANTLLSLLEDIKEEITVRQDEIIKRLDVLEISQGGEALEQVLERLENFTQLKAGTPIAEVAFKELAGHMTTLLDEVHDVKVNTEEIVIAVEELSEIIHHLDEQTHRKELTPLSLSQRLFRIVLPISGSMTILLITLRFLGVLQPWELKAFDWLMRLRPDEGQDQRLLVVAINDEDMESDNFREGGWSISDAKLNQLLAKLEKYQPRAIGLDLYRKKTALKELDSRLRYNSHIFSVCKVSDPQINKPATPPPPAIPKQRQGFSDLLEDKDKIVRRHLLEMEPSDPDSKCSTNYALNLQLARHYLQAKLTLTPKGLKIENVLFNPIQPFTGGYQDVDARGYQVLLNYRTHEGDPQKFVSQVSLGEVLNSNILDSVKNLSGRIVLVGVTATEPGDYWSVPYDQEIPGVVLQAQMVSQIISAVKDKRPLLWVWKQWEEWLWIGGWSLLGGLLVLRFYQVSSLAVAQGIALLGLAGVCYFCLLCGLWLPLVPSSLALVSVGFSVLIYTNSQFRRE</sequence>
<reference evidence="4" key="1">
    <citation type="journal article" date="2021" name="Science">
        <title>Hunting the eagle killer: A cyanobacterial neurotoxin causes vacuolar myelinopathy.</title>
        <authorList>
            <person name="Breinlinger S."/>
            <person name="Phillips T.J."/>
            <person name="Haram B.N."/>
            <person name="Mares J."/>
            <person name="Martinez Yerena J.A."/>
            <person name="Hrouzek P."/>
            <person name="Sobotka R."/>
            <person name="Henderson W.M."/>
            <person name="Schmieder P."/>
            <person name="Williams S.M."/>
            <person name="Lauderdale J.D."/>
            <person name="Wilde H.D."/>
            <person name="Gerrin W."/>
            <person name="Kust A."/>
            <person name="Washington J.W."/>
            <person name="Wagner C."/>
            <person name="Geier B."/>
            <person name="Liebeke M."/>
            <person name="Enke H."/>
            <person name="Niedermeyer T.H.J."/>
            <person name="Wilde S.B."/>
        </authorList>
    </citation>
    <scope>NUCLEOTIDE SEQUENCE [LARGE SCALE GENOMIC DNA]</scope>
    <source>
        <strain evidence="4">Thurmond2011</strain>
    </source>
</reference>